<dbReference type="AlphaFoldDB" id="A0AA40K0S5"/>
<evidence type="ECO:0000313" key="4">
    <source>
        <dbReference type="EMBL" id="KAK0741422.1"/>
    </source>
</evidence>
<dbReference type="Pfam" id="PF00023">
    <property type="entry name" value="Ank"/>
    <property type="match status" value="1"/>
</dbReference>
<evidence type="ECO:0000313" key="5">
    <source>
        <dbReference type="Proteomes" id="UP001172155"/>
    </source>
</evidence>
<feature type="repeat" description="ANK" evidence="3">
    <location>
        <begin position="346"/>
        <end position="370"/>
    </location>
</feature>
<dbReference type="SUPFAM" id="SSF48403">
    <property type="entry name" value="Ankyrin repeat"/>
    <property type="match status" value="1"/>
</dbReference>
<reference evidence="4" key="1">
    <citation type="submission" date="2023-06" db="EMBL/GenBank/DDBJ databases">
        <title>Genome-scale phylogeny and comparative genomics of the fungal order Sordariales.</title>
        <authorList>
            <consortium name="Lawrence Berkeley National Laboratory"/>
            <person name="Hensen N."/>
            <person name="Bonometti L."/>
            <person name="Westerberg I."/>
            <person name="Brannstrom I.O."/>
            <person name="Guillou S."/>
            <person name="Cros-Aarteil S."/>
            <person name="Calhoun S."/>
            <person name="Haridas S."/>
            <person name="Kuo A."/>
            <person name="Mondo S."/>
            <person name="Pangilinan J."/>
            <person name="Riley R."/>
            <person name="LaButti K."/>
            <person name="Andreopoulos B."/>
            <person name="Lipzen A."/>
            <person name="Chen C."/>
            <person name="Yanf M."/>
            <person name="Daum C."/>
            <person name="Ng V."/>
            <person name="Clum A."/>
            <person name="Steindorff A."/>
            <person name="Ohm R."/>
            <person name="Martin F."/>
            <person name="Silar P."/>
            <person name="Natvig D."/>
            <person name="Lalanne C."/>
            <person name="Gautier V."/>
            <person name="Ament-velasquez S.L."/>
            <person name="Kruys A."/>
            <person name="Hutchinson M.I."/>
            <person name="Powell A.J."/>
            <person name="Barry K."/>
            <person name="Miller A.N."/>
            <person name="Grigoriev I.V."/>
            <person name="Debuchy R."/>
            <person name="Gladieux P."/>
            <person name="Thoren M.H."/>
            <person name="Johannesson H."/>
        </authorList>
    </citation>
    <scope>NUCLEOTIDE SEQUENCE</scope>
    <source>
        <strain evidence="4">SMH3187-1</strain>
    </source>
</reference>
<organism evidence="4 5">
    <name type="scientific">Schizothecium vesticola</name>
    <dbReference type="NCBI Taxonomy" id="314040"/>
    <lineage>
        <taxon>Eukaryota</taxon>
        <taxon>Fungi</taxon>
        <taxon>Dikarya</taxon>
        <taxon>Ascomycota</taxon>
        <taxon>Pezizomycotina</taxon>
        <taxon>Sordariomycetes</taxon>
        <taxon>Sordariomycetidae</taxon>
        <taxon>Sordariales</taxon>
        <taxon>Schizotheciaceae</taxon>
        <taxon>Schizothecium</taxon>
    </lineage>
</organism>
<keyword evidence="2 3" id="KW-0040">ANK repeat</keyword>
<keyword evidence="1" id="KW-0677">Repeat</keyword>
<dbReference type="PROSITE" id="PS50088">
    <property type="entry name" value="ANK_REPEAT"/>
    <property type="match status" value="1"/>
</dbReference>
<keyword evidence="5" id="KW-1185">Reference proteome</keyword>
<sequence>MLAYCIATPFLRMLYFAIIGDISPPDDGPSSSFGSPTTASCRRLILDTSRGLVEATPSTRNAVQFIHKSVRDYLLKENGLVELAAECGIPQDVFLQGLSYQLPKFIELANVFELYEIRRHTPEAPLLYLLAKANCPSLCRIHASHGSYLQVTNERHHCALFAARAVGNDTVVSVFLDLHAAATPRCIEPGPVRELLEQHFVEVRHRPRIERDFTVFWKVSQAWSKILDSGDEALLFILLTTSHAPWPRFFSDSRPDHPGDLDTPTQVFLRAASRGQTALIKLLLGLGAVTPNMCDADDAAPGGAQLDARDKGGWNPLAWAADFGHVETFRYLVELNEVEVDASDGNDWTPLMWAVSKGRLEVVRYLVRSGEASVEARARGAISPLHIAVAHHRLLVLKYLIGPAGADVGATDDLGRNAIYLAVELAESPSGIQDFVETLMSTKRCDLRAID</sequence>
<accession>A0AA40K0S5</accession>
<dbReference type="Pfam" id="PF12796">
    <property type="entry name" value="Ank_2"/>
    <property type="match status" value="1"/>
</dbReference>
<dbReference type="Gene3D" id="1.25.40.20">
    <property type="entry name" value="Ankyrin repeat-containing domain"/>
    <property type="match status" value="1"/>
</dbReference>
<comment type="caution">
    <text evidence="4">The sequence shown here is derived from an EMBL/GenBank/DDBJ whole genome shotgun (WGS) entry which is preliminary data.</text>
</comment>
<name>A0AA40K0S5_9PEZI</name>
<dbReference type="InterPro" id="IPR002110">
    <property type="entry name" value="Ankyrin_rpt"/>
</dbReference>
<dbReference type="PANTHER" id="PTHR24171">
    <property type="entry name" value="ANKYRIN REPEAT DOMAIN-CONTAINING PROTEIN 39-RELATED"/>
    <property type="match status" value="1"/>
</dbReference>
<dbReference type="InterPro" id="IPR036770">
    <property type="entry name" value="Ankyrin_rpt-contain_sf"/>
</dbReference>
<dbReference type="Proteomes" id="UP001172155">
    <property type="component" value="Unassembled WGS sequence"/>
</dbReference>
<dbReference type="EMBL" id="JAUKUD010000006">
    <property type="protein sequence ID" value="KAK0741422.1"/>
    <property type="molecule type" value="Genomic_DNA"/>
</dbReference>
<proteinExistence type="predicted"/>
<evidence type="ECO:0000256" key="1">
    <source>
        <dbReference type="ARBA" id="ARBA00022737"/>
    </source>
</evidence>
<dbReference type="PANTHER" id="PTHR24171:SF9">
    <property type="entry name" value="ANKYRIN REPEAT DOMAIN-CONTAINING PROTEIN 39"/>
    <property type="match status" value="1"/>
</dbReference>
<gene>
    <name evidence="4" type="ORF">B0T18DRAFT_491794</name>
</gene>
<evidence type="ECO:0000256" key="3">
    <source>
        <dbReference type="PROSITE-ProRule" id="PRU00023"/>
    </source>
</evidence>
<dbReference type="SMART" id="SM00248">
    <property type="entry name" value="ANK"/>
    <property type="match status" value="4"/>
</dbReference>
<protein>
    <submittedName>
        <fullName evidence="4">Ankyrin repeat-containing domain protein</fullName>
    </submittedName>
</protein>
<evidence type="ECO:0000256" key="2">
    <source>
        <dbReference type="ARBA" id="ARBA00023043"/>
    </source>
</evidence>
<dbReference type="PROSITE" id="PS50297">
    <property type="entry name" value="ANK_REP_REGION"/>
    <property type="match status" value="1"/>
</dbReference>